<dbReference type="AlphaFoldDB" id="A0A438ENN6"/>
<sequence>MLTRRHILVGDVKRKAKEKFTSVKMLRIVTIIFISSAIIYPMAACPPSSNSPSWRDSGAGYTLPTVGNTVIMWDVLWTWCDDDRYLIKETSDERKSCGCESLTRAQTGAITKRSRRYVYLAKCLFMTSLRMKAFGLNDSWYDGVLTVMIFAVNETKCEIVSMKFITEATIIVLNLIISTMLCIPNPSACVAFYNLF</sequence>
<protein>
    <submittedName>
        <fullName evidence="2">Uncharacterized protein</fullName>
    </submittedName>
</protein>
<proteinExistence type="predicted"/>
<keyword evidence="1" id="KW-0812">Transmembrane</keyword>
<gene>
    <name evidence="2" type="ORF">CK203_073285</name>
</gene>
<evidence type="ECO:0000313" key="3">
    <source>
        <dbReference type="Proteomes" id="UP000288805"/>
    </source>
</evidence>
<name>A0A438ENN6_VITVI</name>
<evidence type="ECO:0000313" key="2">
    <source>
        <dbReference type="EMBL" id="RVW49235.1"/>
    </source>
</evidence>
<accession>A0A438ENN6</accession>
<organism evidence="2 3">
    <name type="scientific">Vitis vinifera</name>
    <name type="common">Grape</name>
    <dbReference type="NCBI Taxonomy" id="29760"/>
    <lineage>
        <taxon>Eukaryota</taxon>
        <taxon>Viridiplantae</taxon>
        <taxon>Streptophyta</taxon>
        <taxon>Embryophyta</taxon>
        <taxon>Tracheophyta</taxon>
        <taxon>Spermatophyta</taxon>
        <taxon>Magnoliopsida</taxon>
        <taxon>eudicotyledons</taxon>
        <taxon>Gunneridae</taxon>
        <taxon>Pentapetalae</taxon>
        <taxon>rosids</taxon>
        <taxon>Vitales</taxon>
        <taxon>Vitaceae</taxon>
        <taxon>Viteae</taxon>
        <taxon>Vitis</taxon>
    </lineage>
</organism>
<dbReference type="Proteomes" id="UP000288805">
    <property type="component" value="Unassembled WGS sequence"/>
</dbReference>
<keyword evidence="1" id="KW-0472">Membrane</keyword>
<evidence type="ECO:0000256" key="1">
    <source>
        <dbReference type="SAM" id="Phobius"/>
    </source>
</evidence>
<reference evidence="2 3" key="1">
    <citation type="journal article" date="2018" name="PLoS Genet.">
        <title>Population sequencing reveals clonal diversity and ancestral inbreeding in the grapevine cultivar Chardonnay.</title>
        <authorList>
            <person name="Roach M.J."/>
            <person name="Johnson D.L."/>
            <person name="Bohlmann J."/>
            <person name="van Vuuren H.J."/>
            <person name="Jones S.J."/>
            <person name="Pretorius I.S."/>
            <person name="Schmidt S.A."/>
            <person name="Borneman A.R."/>
        </authorList>
    </citation>
    <scope>NUCLEOTIDE SEQUENCE [LARGE SCALE GENOMIC DNA]</scope>
    <source>
        <strain evidence="3">cv. Chardonnay</strain>
        <tissue evidence="2">Leaf</tissue>
    </source>
</reference>
<dbReference type="EMBL" id="QGNW01001229">
    <property type="protein sequence ID" value="RVW49235.1"/>
    <property type="molecule type" value="Genomic_DNA"/>
</dbReference>
<feature type="transmembrane region" description="Helical" evidence="1">
    <location>
        <begin position="25"/>
        <end position="43"/>
    </location>
</feature>
<keyword evidence="1" id="KW-1133">Transmembrane helix</keyword>
<comment type="caution">
    <text evidence="2">The sequence shown here is derived from an EMBL/GenBank/DDBJ whole genome shotgun (WGS) entry which is preliminary data.</text>
</comment>